<reference evidence="7" key="1">
    <citation type="journal article" date="2013" name="ISME J.">
        <title>A small predatory core genome in the divergent marine Bacteriovorax marinus SJ and the terrestrial Bdellovibrio bacteriovorus.</title>
        <authorList>
            <person name="Crossman L.C."/>
            <person name="Chen H."/>
            <person name="Cerdeno-Tarraga A.M."/>
            <person name="Brooks K."/>
            <person name="Quail M.A."/>
            <person name="Pineiro S.A."/>
            <person name="Hobley L."/>
            <person name="Sockett R.E."/>
            <person name="Bentley S.D."/>
            <person name="Parkhill J."/>
            <person name="Williams H.N."/>
            <person name="Stine O.C."/>
        </authorList>
    </citation>
    <scope>NUCLEOTIDE SEQUENCE [LARGE SCALE GENOMIC DNA]</scope>
    <source>
        <strain evidence="7">ATCC BAA-682 / DSM 15412 / SJ</strain>
    </source>
</reference>
<sequence>MYKYALILLFTLNAYGTSFNEALEMLSEHQSVKSMLSLSKSSYAKGDGQNSWGDPVLKIAAKNLPEDSLKRDQSPMSGIETSISQKIALTTKYSNMGDSIRAKAKALEYSALDAFRELKVSLWNIVILERKLKEEREILKENFDWLNKIIKVTKKLYVNGKVSGQALLEIQIRKSEVEMKLSKVDYDLLKLTKSLEYLLGEGNGEIDAQTIPWKILKTTSEVDFDYKALALKEKLSAQKLALSASRKNFIPDVTISVGHTKRSNIDGKGDFVSGAISFSIPISSKMYAYKREQSSLHQSALFEYRNYQDSKRRDSDQLEIEYKKIKKDLEILSSKTINFAKDSRAITSKSYGLGNSSYVELLQSELKLQELLMLKSDLLSKRDSIKVQLKYKRGEKLSE</sequence>
<dbReference type="GO" id="GO:0009279">
    <property type="term" value="C:cell outer membrane"/>
    <property type="evidence" value="ECO:0007669"/>
    <property type="project" value="UniProtKB-SubCell"/>
</dbReference>
<organism evidence="6 7">
    <name type="scientific">Halobacteriovorax marinus (strain ATCC BAA-682 / DSM 15412 / SJ)</name>
    <name type="common">Bacteriovorax marinus</name>
    <dbReference type="NCBI Taxonomy" id="862908"/>
    <lineage>
        <taxon>Bacteria</taxon>
        <taxon>Pseudomonadati</taxon>
        <taxon>Bdellovibrionota</taxon>
        <taxon>Bacteriovoracia</taxon>
        <taxon>Bacteriovoracales</taxon>
        <taxon>Halobacteriovoraceae</taxon>
        <taxon>Halobacteriovorax</taxon>
    </lineage>
</organism>
<accession>E1X1T1</accession>
<protein>
    <recommendedName>
        <fullName evidence="8">Outer membrane efflux protein</fullName>
    </recommendedName>
</protein>
<evidence type="ECO:0000256" key="5">
    <source>
        <dbReference type="ARBA" id="ARBA00023237"/>
    </source>
</evidence>
<evidence type="ECO:0000256" key="4">
    <source>
        <dbReference type="ARBA" id="ARBA00023136"/>
    </source>
</evidence>
<dbReference type="OrthoDB" id="5288822at2"/>
<dbReference type="SUPFAM" id="SSF56954">
    <property type="entry name" value="Outer membrane efflux proteins (OEP)"/>
    <property type="match status" value="1"/>
</dbReference>
<dbReference type="eggNOG" id="COG1538">
    <property type="taxonomic scope" value="Bacteria"/>
</dbReference>
<keyword evidence="7" id="KW-1185">Reference proteome</keyword>
<dbReference type="AlphaFoldDB" id="E1X1T1"/>
<dbReference type="Proteomes" id="UP000008963">
    <property type="component" value="Chromosome"/>
</dbReference>
<dbReference type="HOGENOM" id="CLU_690321_0_0_7"/>
<evidence type="ECO:0000313" key="6">
    <source>
        <dbReference type="EMBL" id="CBW26591.1"/>
    </source>
</evidence>
<keyword evidence="5" id="KW-0998">Cell outer membrane</keyword>
<dbReference type="EMBL" id="FQ312005">
    <property type="protein sequence ID" value="CBW26591.1"/>
    <property type="molecule type" value="Genomic_DNA"/>
</dbReference>
<gene>
    <name evidence="6" type="ordered locus">BMS_1766</name>
</gene>
<dbReference type="PANTHER" id="PTHR30026">
    <property type="entry name" value="OUTER MEMBRANE PROTEIN TOLC"/>
    <property type="match status" value="1"/>
</dbReference>
<dbReference type="InterPro" id="IPR051906">
    <property type="entry name" value="TolC-like"/>
</dbReference>
<evidence type="ECO:0000256" key="2">
    <source>
        <dbReference type="ARBA" id="ARBA00022452"/>
    </source>
</evidence>
<keyword evidence="4" id="KW-0472">Membrane</keyword>
<evidence type="ECO:0000313" key="7">
    <source>
        <dbReference type="Proteomes" id="UP000008963"/>
    </source>
</evidence>
<dbReference type="RefSeq" id="WP_014244372.1">
    <property type="nucleotide sequence ID" value="NC_016620.1"/>
</dbReference>
<keyword evidence="3" id="KW-0812">Transmembrane</keyword>
<dbReference type="PANTHER" id="PTHR30026:SF20">
    <property type="entry name" value="OUTER MEMBRANE PROTEIN TOLC"/>
    <property type="match status" value="1"/>
</dbReference>
<evidence type="ECO:0000256" key="1">
    <source>
        <dbReference type="ARBA" id="ARBA00004442"/>
    </source>
</evidence>
<dbReference type="STRING" id="862908.BMS_1766"/>
<proteinExistence type="predicted"/>
<dbReference type="PATRIC" id="fig|862908.3.peg.1676"/>
<evidence type="ECO:0000256" key="3">
    <source>
        <dbReference type="ARBA" id="ARBA00022692"/>
    </source>
</evidence>
<evidence type="ECO:0008006" key="8">
    <source>
        <dbReference type="Google" id="ProtNLM"/>
    </source>
</evidence>
<dbReference type="GO" id="GO:1990281">
    <property type="term" value="C:efflux pump complex"/>
    <property type="evidence" value="ECO:0007669"/>
    <property type="project" value="TreeGrafter"/>
</dbReference>
<keyword evidence="2" id="KW-1134">Transmembrane beta strand</keyword>
<dbReference type="GO" id="GO:0015562">
    <property type="term" value="F:efflux transmembrane transporter activity"/>
    <property type="evidence" value="ECO:0007669"/>
    <property type="project" value="InterPro"/>
</dbReference>
<dbReference type="GO" id="GO:0015288">
    <property type="term" value="F:porin activity"/>
    <property type="evidence" value="ECO:0007669"/>
    <property type="project" value="TreeGrafter"/>
</dbReference>
<dbReference type="Gene3D" id="1.20.1600.10">
    <property type="entry name" value="Outer membrane efflux proteins (OEP)"/>
    <property type="match status" value="1"/>
</dbReference>
<dbReference type="KEGG" id="bmx:BMS_1766"/>
<name>E1X1T1_HALMS</name>
<comment type="subcellular location">
    <subcellularLocation>
        <location evidence="1">Cell outer membrane</location>
    </subcellularLocation>
</comment>